<dbReference type="AlphaFoldDB" id="A0A366E7D5"/>
<dbReference type="OrthoDB" id="600613at2"/>
<proteinExistence type="predicted"/>
<sequence>MSQTTESKENRSVSNNVIPFIPEDDFYFSKGVQAFQKRKFDMALKWLRKAIDTNPMEPLYPCQMSIIYTEVGAYHAANQILLEVLEQQGDAYTDCYYFLANNYAHLGLPVDAQKYAKMYIEKDSDGEFKEEAEQLVAILEISEDDMDDDWLDAEEEELLMYQETAFYYIERKEWQKAIPLLQEMMAIFPDHMTAKHEYAYALFFSGEQREAIHLEETWIAKHPSSIFSLTNLMIFYYEQGKQELVTQVKQLLTNVYPIHEQQKLRIAIAFAHVGCPDSAYGRFLSLAKARLKGHINYYRYFAKVSYQMGDINRAQRLWDEGKKIHAILLQEQAPWETGE</sequence>
<gene>
    <name evidence="2" type="ORF">DES48_10624</name>
</gene>
<feature type="repeat" description="TPR" evidence="1">
    <location>
        <begin position="24"/>
        <end position="57"/>
    </location>
</feature>
<evidence type="ECO:0000313" key="2">
    <source>
        <dbReference type="EMBL" id="RBO98005.1"/>
    </source>
</evidence>
<comment type="caution">
    <text evidence="2">The sequence shown here is derived from an EMBL/GenBank/DDBJ whole genome shotgun (WGS) entry which is preliminary data.</text>
</comment>
<protein>
    <recommendedName>
        <fullName evidence="4">Tetratricopeptide repeat protein</fullName>
    </recommendedName>
</protein>
<dbReference type="Proteomes" id="UP000252254">
    <property type="component" value="Unassembled WGS sequence"/>
</dbReference>
<dbReference type="EMBL" id="QNRI01000006">
    <property type="protein sequence ID" value="RBO98005.1"/>
    <property type="molecule type" value="Genomic_DNA"/>
</dbReference>
<dbReference type="Gene3D" id="1.25.40.10">
    <property type="entry name" value="Tetratricopeptide repeat domain"/>
    <property type="match status" value="2"/>
</dbReference>
<evidence type="ECO:0000256" key="1">
    <source>
        <dbReference type="PROSITE-ProRule" id="PRU00339"/>
    </source>
</evidence>
<dbReference type="STRING" id="200904.GCA_900168775_00844"/>
<dbReference type="RefSeq" id="WP_079710844.1">
    <property type="nucleotide sequence ID" value="NZ_BAABQN010000008.1"/>
</dbReference>
<dbReference type="PROSITE" id="PS50005">
    <property type="entry name" value="TPR"/>
    <property type="match status" value="1"/>
</dbReference>
<keyword evidence="3" id="KW-1185">Reference proteome</keyword>
<organism evidence="2 3">
    <name type="scientific">Paraliobacillus ryukyuensis</name>
    <dbReference type="NCBI Taxonomy" id="200904"/>
    <lineage>
        <taxon>Bacteria</taxon>
        <taxon>Bacillati</taxon>
        <taxon>Bacillota</taxon>
        <taxon>Bacilli</taxon>
        <taxon>Bacillales</taxon>
        <taxon>Bacillaceae</taxon>
        <taxon>Paraliobacillus</taxon>
    </lineage>
</organism>
<dbReference type="InterPro" id="IPR011990">
    <property type="entry name" value="TPR-like_helical_dom_sf"/>
</dbReference>
<dbReference type="SUPFAM" id="SSF48452">
    <property type="entry name" value="TPR-like"/>
    <property type="match status" value="2"/>
</dbReference>
<dbReference type="InterPro" id="IPR019734">
    <property type="entry name" value="TPR_rpt"/>
</dbReference>
<accession>A0A366E7D5</accession>
<keyword evidence="1" id="KW-0802">TPR repeat</keyword>
<evidence type="ECO:0000313" key="3">
    <source>
        <dbReference type="Proteomes" id="UP000252254"/>
    </source>
</evidence>
<evidence type="ECO:0008006" key="4">
    <source>
        <dbReference type="Google" id="ProtNLM"/>
    </source>
</evidence>
<name>A0A366E7D5_9BACI</name>
<reference evidence="2 3" key="1">
    <citation type="submission" date="2018-06" db="EMBL/GenBank/DDBJ databases">
        <title>Genomic Encyclopedia of Type Strains, Phase IV (KMG-IV): sequencing the most valuable type-strain genomes for metagenomic binning, comparative biology and taxonomic classification.</title>
        <authorList>
            <person name="Goeker M."/>
        </authorList>
    </citation>
    <scope>NUCLEOTIDE SEQUENCE [LARGE SCALE GENOMIC DNA]</scope>
    <source>
        <strain evidence="2 3">DSM 15140</strain>
    </source>
</reference>